<organism evidence="3 4">
    <name type="scientific">Chlamydomonas eustigma</name>
    <dbReference type="NCBI Taxonomy" id="1157962"/>
    <lineage>
        <taxon>Eukaryota</taxon>
        <taxon>Viridiplantae</taxon>
        <taxon>Chlorophyta</taxon>
        <taxon>core chlorophytes</taxon>
        <taxon>Chlorophyceae</taxon>
        <taxon>CS clade</taxon>
        <taxon>Chlamydomonadales</taxon>
        <taxon>Chlamydomonadaceae</taxon>
        <taxon>Chlamydomonas</taxon>
    </lineage>
</organism>
<reference evidence="3 4" key="1">
    <citation type="submission" date="2017-08" db="EMBL/GenBank/DDBJ databases">
        <title>Acidophilic green algal genome provides insights into adaptation to an acidic environment.</title>
        <authorList>
            <person name="Hirooka S."/>
            <person name="Hirose Y."/>
            <person name="Kanesaki Y."/>
            <person name="Higuchi S."/>
            <person name="Fujiwara T."/>
            <person name="Onuma R."/>
            <person name="Era A."/>
            <person name="Ohbayashi R."/>
            <person name="Uzuka A."/>
            <person name="Nozaki H."/>
            <person name="Yoshikawa H."/>
            <person name="Miyagishima S.Y."/>
        </authorList>
    </citation>
    <scope>NUCLEOTIDE SEQUENCE [LARGE SCALE GENOMIC DNA]</scope>
    <source>
        <strain evidence="3 4">NIES-2499</strain>
    </source>
</reference>
<feature type="compositionally biased region" description="Low complexity" evidence="1">
    <location>
        <begin position="610"/>
        <end position="621"/>
    </location>
</feature>
<dbReference type="SUPFAM" id="SSF47676">
    <property type="entry name" value="Conserved domain common to transcription factors TFIIS, elongin A, CRSP70"/>
    <property type="match status" value="1"/>
</dbReference>
<name>A0A250XJD6_9CHLO</name>
<evidence type="ECO:0000256" key="1">
    <source>
        <dbReference type="SAM" id="MobiDB-lite"/>
    </source>
</evidence>
<keyword evidence="4" id="KW-1185">Reference proteome</keyword>
<feature type="region of interest" description="Disordered" evidence="1">
    <location>
        <begin position="578"/>
        <end position="624"/>
    </location>
</feature>
<gene>
    <name evidence="3" type="ORF">CEUSTIGMA_g10627.t1</name>
</gene>
<protein>
    <recommendedName>
        <fullName evidence="2">TFIIS N-terminal domain-containing protein</fullName>
    </recommendedName>
</protein>
<dbReference type="InterPro" id="IPR035441">
    <property type="entry name" value="TFIIS/LEDGF_dom_sf"/>
</dbReference>
<dbReference type="Pfam" id="PF08711">
    <property type="entry name" value="Med26"/>
    <property type="match status" value="1"/>
</dbReference>
<evidence type="ECO:0000259" key="2">
    <source>
        <dbReference type="Pfam" id="PF08711"/>
    </source>
</evidence>
<evidence type="ECO:0000313" key="4">
    <source>
        <dbReference type="Proteomes" id="UP000232323"/>
    </source>
</evidence>
<dbReference type="OrthoDB" id="549728at2759"/>
<dbReference type="EMBL" id="BEGY01000094">
    <property type="protein sequence ID" value="GAX83201.1"/>
    <property type="molecule type" value="Genomic_DNA"/>
</dbReference>
<dbReference type="STRING" id="1157962.A0A250XJD6"/>
<feature type="region of interest" description="Disordered" evidence="1">
    <location>
        <begin position="773"/>
        <end position="802"/>
    </location>
</feature>
<comment type="caution">
    <text evidence="3">The sequence shown here is derived from an EMBL/GenBank/DDBJ whole genome shotgun (WGS) entry which is preliminary data.</text>
</comment>
<feature type="domain" description="TFIIS N-terminal" evidence="2">
    <location>
        <begin position="889"/>
        <end position="936"/>
    </location>
</feature>
<dbReference type="InterPro" id="IPR017923">
    <property type="entry name" value="TFIIS_N"/>
</dbReference>
<proteinExistence type="predicted"/>
<dbReference type="AlphaFoldDB" id="A0A250XJD6"/>
<feature type="region of interest" description="Disordered" evidence="1">
    <location>
        <begin position="945"/>
        <end position="1002"/>
    </location>
</feature>
<accession>A0A250XJD6</accession>
<dbReference type="Gene3D" id="1.20.930.10">
    <property type="entry name" value="Conserved domain common to transcription factors TFIIS, elongin A, CRSP70"/>
    <property type="match status" value="1"/>
</dbReference>
<feature type="compositionally biased region" description="Polar residues" evidence="1">
    <location>
        <begin position="952"/>
        <end position="966"/>
    </location>
</feature>
<sequence>MSSHSIVPYAMVPPQGSPPTPAACVSIPLQSRIQVGDHDKGTACRDPSGNSCEQERSQCTPITMMMMTDKGFAKKRSCQEEKQVDQNQHFSSIITPPGLPINTDMPLADIVLRQDQQSAVPGSTTKTSDDSSPSWMMLQGLQHHPVAAVTPASNGLAASGYNEQIQAGPQYRRFSNNSASVMGGTCDAGVGSCLTPPHHHVEGNQCTHSHFCGAPGGGMNDAPGMPQACNPISRQSGHGMTVMPSSSAPFQDAHHGHQNMGYQYSATSGFVNRAQSAGSLDKHPEVLLQQPHVPPTYYQSAAGWSQGGHLAVQGRHNGPTRKYYKYHLQRLQTAATHILFYLVKADHTATLAVVGTDMRGTGHFVYSSIPDFTEAVPLRCTNRVKVMEYLAVLGATDAADPEAVLVPDMTPQQLEMLLTSDPMFSKPRLDRQYTSWREEGGKLPDGRHYKQFIMIDDNTGFERVVVTAEDSHRRDRRYTYMTVPELGGFKLENGNAVKEWLDLMVGRVGPGSTNTPSSTRYRGAAACRLMESGGGLRLVNGNGRSSTDHQGMLFGHTSSSGTAAMLRRESWAQRIQNTATARTLPESSSSFAMASAPSTSEGGVMRMLNSGPPEGAASAASGGDGRYNQSKNDFMSSAYYVHDAYNAHVLGVPHSGLGSNLAFKPAPTQNQNALPAEDRLNQGMSSQHGHYDPDPMSWQQGAAAPTPAAGNHAVVATPAAYDGAQHTSFTDLPSSWANLANPTSTAGQVISHCPEGMTDDQGVPGNQVVWPEGGGSGGGAVEEAGGGDNRSEKRLDVAAGGGGGSGGVTSLNANSMCGDGQTGQDILEAFKGVPQLLKWVADVPSADQLHQCHVYAERLLSLPCNPPLFAYQPPSDSQEEPASVHEAMDILKVLESEQVNLRLLEITQIGRIVAGLRFHTDAQIADFAGRLALTWRQSSVAALEHARRRFNPPQTRPTIDTHTSKAAGNGDPEHVTGDTGEAVTRTAPDNYGESGMPGEANV</sequence>
<dbReference type="Proteomes" id="UP000232323">
    <property type="component" value="Unassembled WGS sequence"/>
</dbReference>
<feature type="compositionally biased region" description="Low complexity" evidence="1">
    <location>
        <begin position="587"/>
        <end position="600"/>
    </location>
</feature>
<feature type="compositionally biased region" description="Gly residues" evidence="1">
    <location>
        <begin position="773"/>
        <end position="788"/>
    </location>
</feature>
<evidence type="ECO:0000313" key="3">
    <source>
        <dbReference type="EMBL" id="GAX83201.1"/>
    </source>
</evidence>